<evidence type="ECO:0000313" key="2">
    <source>
        <dbReference type="Proteomes" id="UP000593567"/>
    </source>
</evidence>
<name>A0A7J7KI67_BUGNE</name>
<gene>
    <name evidence="1" type="ORF">EB796_003322</name>
</gene>
<sequence>MLNSCDFTPYIFARQANAIGRSAKTVREYLEKHYTEEAVNTDKSTVKLALRALMEVVQSGAKNVEFAVMKRGERLKVNW</sequence>
<proteinExistence type="predicted"/>
<organism evidence="1 2">
    <name type="scientific">Bugula neritina</name>
    <name type="common">Brown bryozoan</name>
    <name type="synonym">Sertularia neritina</name>
    <dbReference type="NCBI Taxonomy" id="10212"/>
    <lineage>
        <taxon>Eukaryota</taxon>
        <taxon>Metazoa</taxon>
        <taxon>Spiralia</taxon>
        <taxon>Lophotrochozoa</taxon>
        <taxon>Bryozoa</taxon>
        <taxon>Gymnolaemata</taxon>
        <taxon>Cheilostomatida</taxon>
        <taxon>Flustrina</taxon>
        <taxon>Buguloidea</taxon>
        <taxon>Bugulidae</taxon>
        <taxon>Bugula</taxon>
    </lineage>
</organism>
<dbReference type="SUPFAM" id="SSF56235">
    <property type="entry name" value="N-terminal nucleophile aminohydrolases (Ntn hydrolases)"/>
    <property type="match status" value="1"/>
</dbReference>
<dbReference type="InterPro" id="IPR029055">
    <property type="entry name" value="Ntn_hydrolases_N"/>
</dbReference>
<protein>
    <submittedName>
        <fullName evidence="1">PSMA7</fullName>
    </submittedName>
</protein>
<dbReference type="Pfam" id="PF00227">
    <property type="entry name" value="Proteasome"/>
    <property type="match status" value="1"/>
</dbReference>
<evidence type="ECO:0000313" key="1">
    <source>
        <dbReference type="EMBL" id="KAF6038370.1"/>
    </source>
</evidence>
<dbReference type="Gene3D" id="3.60.20.10">
    <property type="entry name" value="Glutamine Phosphoribosylpyrophosphate, subunit 1, domain 1"/>
    <property type="match status" value="1"/>
</dbReference>
<comment type="caution">
    <text evidence="1">The sequence shown here is derived from an EMBL/GenBank/DDBJ whole genome shotgun (WGS) entry which is preliminary data.</text>
</comment>
<accession>A0A7J7KI67</accession>
<dbReference type="GO" id="GO:0005839">
    <property type="term" value="C:proteasome core complex"/>
    <property type="evidence" value="ECO:0007669"/>
    <property type="project" value="InterPro"/>
</dbReference>
<dbReference type="OrthoDB" id="3145928at2759"/>
<keyword evidence="2" id="KW-1185">Reference proteome</keyword>
<dbReference type="EMBL" id="VXIV02000420">
    <property type="protein sequence ID" value="KAF6038370.1"/>
    <property type="molecule type" value="Genomic_DNA"/>
</dbReference>
<dbReference type="InterPro" id="IPR001353">
    <property type="entry name" value="Proteasome_sua/b"/>
</dbReference>
<reference evidence="1" key="1">
    <citation type="submission" date="2020-06" db="EMBL/GenBank/DDBJ databases">
        <title>Draft genome of Bugula neritina, a colonial animal packing powerful symbionts and potential medicines.</title>
        <authorList>
            <person name="Rayko M."/>
        </authorList>
    </citation>
    <scope>NUCLEOTIDE SEQUENCE [LARGE SCALE GENOMIC DNA]</scope>
    <source>
        <strain evidence="1">Kwan_BN1</strain>
    </source>
</reference>
<dbReference type="AlphaFoldDB" id="A0A7J7KI67"/>
<dbReference type="GO" id="GO:0051603">
    <property type="term" value="P:proteolysis involved in protein catabolic process"/>
    <property type="evidence" value="ECO:0007669"/>
    <property type="project" value="InterPro"/>
</dbReference>
<dbReference type="Proteomes" id="UP000593567">
    <property type="component" value="Unassembled WGS sequence"/>
</dbReference>